<feature type="transmembrane region" description="Helical" evidence="1">
    <location>
        <begin position="30"/>
        <end position="49"/>
    </location>
</feature>
<feature type="transmembrane region" description="Helical" evidence="1">
    <location>
        <begin position="314"/>
        <end position="333"/>
    </location>
</feature>
<feature type="transmembrane region" description="Helical" evidence="1">
    <location>
        <begin position="115"/>
        <end position="132"/>
    </location>
</feature>
<organism evidence="2 3">
    <name type="scientific">Candidatus Yanofskybacteria bacterium RIFCSPLOWO2_01_FULL_43_22</name>
    <dbReference type="NCBI Taxonomy" id="1802695"/>
    <lineage>
        <taxon>Bacteria</taxon>
        <taxon>Candidatus Yanofskyibacteriota</taxon>
    </lineage>
</organism>
<feature type="transmembrane region" description="Helical" evidence="1">
    <location>
        <begin position="182"/>
        <end position="205"/>
    </location>
</feature>
<feature type="transmembrane region" description="Helical" evidence="1">
    <location>
        <begin position="274"/>
        <end position="293"/>
    </location>
</feature>
<reference evidence="2 3" key="1">
    <citation type="journal article" date="2016" name="Nat. Commun.">
        <title>Thousands of microbial genomes shed light on interconnected biogeochemical processes in an aquifer system.</title>
        <authorList>
            <person name="Anantharaman K."/>
            <person name="Brown C.T."/>
            <person name="Hug L.A."/>
            <person name="Sharon I."/>
            <person name="Castelle C.J."/>
            <person name="Probst A.J."/>
            <person name="Thomas B.C."/>
            <person name="Singh A."/>
            <person name="Wilkins M.J."/>
            <person name="Karaoz U."/>
            <person name="Brodie E.L."/>
            <person name="Williams K.H."/>
            <person name="Hubbard S.S."/>
            <person name="Banfield J.F."/>
        </authorList>
    </citation>
    <scope>NUCLEOTIDE SEQUENCE [LARGE SCALE GENOMIC DNA]</scope>
</reference>
<dbReference type="Proteomes" id="UP000178911">
    <property type="component" value="Unassembled WGS sequence"/>
</dbReference>
<name>A0A1F8GJR1_9BACT</name>
<protein>
    <recommendedName>
        <fullName evidence="4">EamA domain-containing protein</fullName>
    </recommendedName>
</protein>
<comment type="caution">
    <text evidence="2">The sequence shown here is derived from an EMBL/GenBank/DDBJ whole genome shotgun (WGS) entry which is preliminary data.</text>
</comment>
<keyword evidence="1" id="KW-0472">Membrane</keyword>
<keyword evidence="1" id="KW-1133">Transmembrane helix</keyword>
<dbReference type="EMBL" id="MGKJ01000010">
    <property type="protein sequence ID" value="OGN24659.1"/>
    <property type="molecule type" value="Genomic_DNA"/>
</dbReference>
<evidence type="ECO:0008006" key="4">
    <source>
        <dbReference type="Google" id="ProtNLM"/>
    </source>
</evidence>
<keyword evidence="1" id="KW-0812">Transmembrane</keyword>
<dbReference type="AlphaFoldDB" id="A0A1F8GJR1"/>
<feature type="transmembrane region" description="Helical" evidence="1">
    <location>
        <begin position="153"/>
        <end position="170"/>
    </location>
</feature>
<accession>A0A1F8GJR1</accession>
<feature type="transmembrane region" description="Helical" evidence="1">
    <location>
        <begin position="241"/>
        <end position="262"/>
    </location>
</feature>
<sequence>MSPLLWLWPLSSGATDAASRIVIKKTDIHGFVLNGMSLLLSFPVYFVWLYFVGFPEIGPQFWSAVFWHVPMFVLILILLVESHRAGSMLKTMPLASLTPAFLIVTGPLMGGGNPTFLGAIGILVVVCGLYVLNIEKEQKGWLTPFKLIVTERASLFMFGVTFIAALSSNLDKIAIVNSSPVFYLMIDHGAVALTLLALIPISLFLSPSGRMTYRNSQNRIVNIGANDFKNQIFSLSSLKIFLGYGAFNMLTGIFHSVGLNALPHVPYFMAGKRSGAIIFAVLFGLIMWRLEIFKEVNPSQRRFGTEGNNLKWKLSGTLLAVVGMVIIILFGNVEGGV</sequence>
<proteinExistence type="predicted"/>
<feature type="transmembrane region" description="Helical" evidence="1">
    <location>
        <begin position="61"/>
        <end position="80"/>
    </location>
</feature>
<evidence type="ECO:0000313" key="3">
    <source>
        <dbReference type="Proteomes" id="UP000178911"/>
    </source>
</evidence>
<evidence type="ECO:0000256" key="1">
    <source>
        <dbReference type="SAM" id="Phobius"/>
    </source>
</evidence>
<feature type="transmembrane region" description="Helical" evidence="1">
    <location>
        <begin position="92"/>
        <end position="109"/>
    </location>
</feature>
<gene>
    <name evidence="2" type="ORF">A3A13_01140</name>
</gene>
<evidence type="ECO:0000313" key="2">
    <source>
        <dbReference type="EMBL" id="OGN24659.1"/>
    </source>
</evidence>
<dbReference type="InterPro" id="IPR037185">
    <property type="entry name" value="EmrE-like"/>
</dbReference>
<feature type="transmembrane region" description="Helical" evidence="1">
    <location>
        <begin position="6"/>
        <end position="23"/>
    </location>
</feature>
<dbReference type="SUPFAM" id="SSF103481">
    <property type="entry name" value="Multidrug resistance efflux transporter EmrE"/>
    <property type="match status" value="1"/>
</dbReference>
<dbReference type="STRING" id="1802695.A3A13_01140"/>